<proteinExistence type="predicted"/>
<reference evidence="1" key="1">
    <citation type="submission" date="2020-01" db="EMBL/GenBank/DDBJ databases">
        <title>Patterns of diversity and host range of bacteriophage communities associated with bean-nodulatin bacteria.</title>
        <authorList>
            <person name="Vann Cauwenberghe J."/>
            <person name="Santamaria R.I."/>
            <person name="Bustos P."/>
            <person name="Juarez S."/>
            <person name="Gonzalez V."/>
        </authorList>
    </citation>
    <scope>NUCLEOTIDE SEQUENCE</scope>
</reference>
<dbReference type="Proteomes" id="UP000605518">
    <property type="component" value="Segment"/>
</dbReference>
<protein>
    <submittedName>
        <fullName evidence="1">Uncharacterized protein</fullName>
    </submittedName>
</protein>
<name>A0A7S5QY79_9CAUD</name>
<organism evidence="1 2">
    <name type="scientific">Rhizobium phage RHph_Y68</name>
    <dbReference type="NCBI Taxonomy" id="2509787"/>
    <lineage>
        <taxon>Viruses</taxon>
        <taxon>Duplodnaviria</taxon>
        <taxon>Heunggongvirae</taxon>
        <taxon>Uroviricota</taxon>
        <taxon>Caudoviricetes</taxon>
        <taxon>Pootjesviridae</taxon>
        <taxon>Staniewskivirinae</taxon>
        <taxon>Trinifflemingvirus</taxon>
        <taxon>Trinifflemingvirus Y68</taxon>
    </lineage>
</organism>
<gene>
    <name evidence="1" type="ORF">EVB55_192</name>
</gene>
<sequence>MKFKNGYYFFTSERASNKSIAQHLNGEWFCINEVGAVTLEELRRRGWDLEKRVKGQKLED</sequence>
<dbReference type="EMBL" id="MN988486">
    <property type="protein sequence ID" value="QIG68127.1"/>
    <property type="molecule type" value="Genomic_DNA"/>
</dbReference>
<accession>A0A7S5QY79</accession>
<evidence type="ECO:0000313" key="2">
    <source>
        <dbReference type="Proteomes" id="UP000605518"/>
    </source>
</evidence>
<keyword evidence="2" id="KW-1185">Reference proteome</keyword>
<evidence type="ECO:0000313" key="1">
    <source>
        <dbReference type="EMBL" id="QIG68127.1"/>
    </source>
</evidence>